<keyword evidence="2" id="KW-1185">Reference proteome</keyword>
<evidence type="ECO:0000313" key="2">
    <source>
        <dbReference type="Proteomes" id="UP000800082"/>
    </source>
</evidence>
<sequence>MQEMFLARHTTVWLDGIPMALEFLQAFQDYIFKGPYAAALPIIKKHNPHSHGFHLAASSGLESIDLIALLDRFSDKACADPRDRVFSLLSLCSTHPPTFLVDYGMSICCLSYSVLSAHPKPLCPCSITFVTRALRFPTAAPIEDVRHILAGPWAEFEFQHSPSKASRFDAELLELFGNCDHYGHCTSRIALHTAGVHRSSAKIMPGGSGRRRTVRIALWLLSSCLRPTYNIPIGSRTSAPVRLGWGEIAGPLRRAPPQASHVQ</sequence>
<accession>A0A6A5RGB1</accession>
<dbReference type="AlphaFoldDB" id="A0A6A5RGB1"/>
<name>A0A6A5RGB1_9PLEO</name>
<dbReference type="RefSeq" id="XP_033446801.1">
    <property type="nucleotide sequence ID" value="XM_033588209.1"/>
</dbReference>
<proteinExistence type="predicted"/>
<dbReference type="Proteomes" id="UP000800082">
    <property type="component" value="Unassembled WGS sequence"/>
</dbReference>
<gene>
    <name evidence="1" type="ORF">M421DRAFT_209597</name>
</gene>
<protein>
    <submittedName>
        <fullName evidence="1">Uncharacterized protein</fullName>
    </submittedName>
</protein>
<dbReference type="EMBL" id="ML978976">
    <property type="protein sequence ID" value="KAF1926549.1"/>
    <property type="molecule type" value="Genomic_DNA"/>
</dbReference>
<dbReference type="GeneID" id="54345856"/>
<organism evidence="1 2">
    <name type="scientific">Didymella exigua CBS 183.55</name>
    <dbReference type="NCBI Taxonomy" id="1150837"/>
    <lineage>
        <taxon>Eukaryota</taxon>
        <taxon>Fungi</taxon>
        <taxon>Dikarya</taxon>
        <taxon>Ascomycota</taxon>
        <taxon>Pezizomycotina</taxon>
        <taxon>Dothideomycetes</taxon>
        <taxon>Pleosporomycetidae</taxon>
        <taxon>Pleosporales</taxon>
        <taxon>Pleosporineae</taxon>
        <taxon>Didymellaceae</taxon>
        <taxon>Didymella</taxon>
    </lineage>
</organism>
<evidence type="ECO:0000313" key="1">
    <source>
        <dbReference type="EMBL" id="KAF1926549.1"/>
    </source>
</evidence>
<reference evidence="1" key="1">
    <citation type="journal article" date="2020" name="Stud. Mycol.">
        <title>101 Dothideomycetes genomes: a test case for predicting lifestyles and emergence of pathogens.</title>
        <authorList>
            <person name="Haridas S."/>
            <person name="Albert R."/>
            <person name="Binder M."/>
            <person name="Bloem J."/>
            <person name="Labutti K."/>
            <person name="Salamov A."/>
            <person name="Andreopoulos B."/>
            <person name="Baker S."/>
            <person name="Barry K."/>
            <person name="Bills G."/>
            <person name="Bluhm B."/>
            <person name="Cannon C."/>
            <person name="Castanera R."/>
            <person name="Culley D."/>
            <person name="Daum C."/>
            <person name="Ezra D."/>
            <person name="Gonzalez J."/>
            <person name="Henrissat B."/>
            <person name="Kuo A."/>
            <person name="Liang C."/>
            <person name="Lipzen A."/>
            <person name="Lutzoni F."/>
            <person name="Magnuson J."/>
            <person name="Mondo S."/>
            <person name="Nolan M."/>
            <person name="Ohm R."/>
            <person name="Pangilinan J."/>
            <person name="Park H.-J."/>
            <person name="Ramirez L."/>
            <person name="Alfaro M."/>
            <person name="Sun H."/>
            <person name="Tritt A."/>
            <person name="Yoshinaga Y."/>
            <person name="Zwiers L.-H."/>
            <person name="Turgeon B."/>
            <person name="Goodwin S."/>
            <person name="Spatafora J."/>
            <person name="Crous P."/>
            <person name="Grigoriev I."/>
        </authorList>
    </citation>
    <scope>NUCLEOTIDE SEQUENCE</scope>
    <source>
        <strain evidence="1">CBS 183.55</strain>
    </source>
</reference>